<dbReference type="Proteomes" id="UP001149813">
    <property type="component" value="Unassembled WGS sequence"/>
</dbReference>
<gene>
    <name evidence="3" type="primary">dap2_2</name>
    <name evidence="3" type="ORF">LPJ53_006251</name>
</gene>
<comment type="caution">
    <text evidence="3">The sequence shown here is derived from an EMBL/GenBank/DDBJ whole genome shotgun (WGS) entry which is preliminary data.</text>
</comment>
<keyword evidence="4" id="KW-1185">Reference proteome</keyword>
<name>A0A9W8CMW7_9FUNG</name>
<dbReference type="EMBL" id="JANBOJ010000602">
    <property type="protein sequence ID" value="KAJ1718869.1"/>
    <property type="molecule type" value="Genomic_DNA"/>
</dbReference>
<feature type="domain" description="Peptidase S9 prolyl oligopeptidase catalytic" evidence="1">
    <location>
        <begin position="14"/>
        <end position="222"/>
    </location>
</feature>
<dbReference type="SUPFAM" id="SSF53474">
    <property type="entry name" value="alpha/beta-Hydrolases"/>
    <property type="match status" value="1"/>
</dbReference>
<dbReference type="OrthoDB" id="416344at2759"/>
<dbReference type="GO" id="GO:0006508">
    <property type="term" value="P:proteolysis"/>
    <property type="evidence" value="ECO:0007669"/>
    <property type="project" value="InterPro"/>
</dbReference>
<reference evidence="3" key="1">
    <citation type="submission" date="2022-07" db="EMBL/GenBank/DDBJ databases">
        <title>Phylogenomic reconstructions and comparative analyses of Kickxellomycotina fungi.</title>
        <authorList>
            <person name="Reynolds N.K."/>
            <person name="Stajich J.E."/>
            <person name="Barry K."/>
            <person name="Grigoriev I.V."/>
            <person name="Crous P."/>
            <person name="Smith M.E."/>
        </authorList>
    </citation>
    <scope>NUCLEOTIDE SEQUENCE</scope>
    <source>
        <strain evidence="3">NBRC 32514</strain>
    </source>
</reference>
<feature type="domain" description="Nuclear pore complex protein NUP96 C-terminal" evidence="2">
    <location>
        <begin position="232"/>
        <end position="355"/>
    </location>
</feature>
<evidence type="ECO:0000313" key="3">
    <source>
        <dbReference type="EMBL" id="KAJ1718869.1"/>
    </source>
</evidence>
<dbReference type="Gene3D" id="3.40.50.1820">
    <property type="entry name" value="alpha/beta hydrolase"/>
    <property type="match status" value="1"/>
</dbReference>
<dbReference type="InterPro" id="IPR050585">
    <property type="entry name" value="Xaa-Pro_dipeptidyl-ppase/CocE"/>
</dbReference>
<evidence type="ECO:0000259" key="1">
    <source>
        <dbReference type="Pfam" id="PF00326"/>
    </source>
</evidence>
<dbReference type="PANTHER" id="PTHR43056">
    <property type="entry name" value="PEPTIDASE S9 PROLYL OLIGOPEPTIDASE"/>
    <property type="match status" value="1"/>
</dbReference>
<dbReference type="InterPro" id="IPR029058">
    <property type="entry name" value="AB_hydrolase_fold"/>
</dbReference>
<accession>A0A9W8CMW7</accession>
<sequence length="538" mass="58388">MIHGGPTAAAQPVYQARVQFWTSRGFAVADVDYGGSTGRGRAYRERLYGAFGLVDVQDCCAAALALADMGLVDRQRLSIMGGSAGGFTTLACLAFRPDVFAVGASLYGISDLAVLAKETHKFESQYPVHLIGASVDDAPDVYRARSPIHAVEHIRCPAIFLQGLEDRVVPPNQASMMADALAARGVRVALVEFAGEQHGFRQAANIIRALEAQLYFFGRVLGFVPADTIEPLAWFLSGVLNVRVFDDSVPATNGNSLTYNCLLTSWAHQLESLGMWHWSCYLLLQLSSPDVLKESVIRSLLEHSLWSSLRTASLIPLAAANLIPTSAPIDTDDLIDFVLNHLHLPVQWLYDAYAMRSRYDCDWALTHAVNSSVDVILRGEYDLLDLPAILHRIADGDDCGTMDDGLQQIALVYEQIQVFLSVLPSLSFRFSMSSGSTGFSNGTCACWYTSDGASELKIKYSVAVSDMASIITGFIQEITGHVPGLPTSLPAMNNASAGAAALPLAQDMRIMRTYQMARTCFNSLIGDELSAYSISPHV</sequence>
<evidence type="ECO:0000313" key="4">
    <source>
        <dbReference type="Proteomes" id="UP001149813"/>
    </source>
</evidence>
<evidence type="ECO:0000259" key="2">
    <source>
        <dbReference type="Pfam" id="PF12110"/>
    </source>
</evidence>
<dbReference type="InterPro" id="IPR001375">
    <property type="entry name" value="Peptidase_S9_cat"/>
</dbReference>
<dbReference type="InterPro" id="IPR021967">
    <property type="entry name" value="Nup98_C"/>
</dbReference>
<proteinExistence type="predicted"/>
<dbReference type="PANTHER" id="PTHR43056:SF5">
    <property type="entry name" value="PEPTIDASE S9 PROLYL OLIGOPEPTIDASE CATALYTIC DOMAIN-CONTAINING PROTEIN"/>
    <property type="match status" value="1"/>
</dbReference>
<organism evidence="3 4">
    <name type="scientific">Coemansia erecta</name>
    <dbReference type="NCBI Taxonomy" id="147472"/>
    <lineage>
        <taxon>Eukaryota</taxon>
        <taxon>Fungi</taxon>
        <taxon>Fungi incertae sedis</taxon>
        <taxon>Zoopagomycota</taxon>
        <taxon>Kickxellomycotina</taxon>
        <taxon>Kickxellomycetes</taxon>
        <taxon>Kickxellales</taxon>
        <taxon>Kickxellaceae</taxon>
        <taxon>Coemansia</taxon>
    </lineage>
</organism>
<dbReference type="Pfam" id="PF00326">
    <property type="entry name" value="Peptidase_S9"/>
    <property type="match status" value="1"/>
</dbReference>
<protein>
    <submittedName>
        <fullName evidence="3">Esterase lipase thioesterase active site</fullName>
    </submittedName>
</protein>
<dbReference type="AlphaFoldDB" id="A0A9W8CMW7"/>
<dbReference type="Pfam" id="PF12110">
    <property type="entry name" value="Nup96"/>
    <property type="match status" value="1"/>
</dbReference>
<dbReference type="GO" id="GO:0008236">
    <property type="term" value="F:serine-type peptidase activity"/>
    <property type="evidence" value="ECO:0007669"/>
    <property type="project" value="InterPro"/>
</dbReference>